<comment type="similarity">
    <text evidence="4">Belongs to the glycosyl hydrolase 13 family.</text>
</comment>
<dbReference type="Pfam" id="PF02806">
    <property type="entry name" value="Alpha-amylase_C"/>
    <property type="match status" value="1"/>
</dbReference>
<dbReference type="Proteomes" id="UP000646548">
    <property type="component" value="Unassembled WGS sequence"/>
</dbReference>
<dbReference type="InterPro" id="IPR013780">
    <property type="entry name" value="Glyco_hydro_b"/>
</dbReference>
<accession>A0A834FN85</accession>
<comment type="cofactor">
    <cofactor evidence="3">
        <name>chloride</name>
        <dbReference type="ChEBI" id="CHEBI:17996"/>
    </cofactor>
</comment>
<reference evidence="14" key="1">
    <citation type="journal article" name="BMC Genomics">
        <title>Long-read sequencing and de novo genome assembly of marine medaka (Oryzias melastigma).</title>
        <authorList>
            <person name="Liang P."/>
            <person name="Saqib H.S.A."/>
            <person name="Ni X."/>
            <person name="Shen Y."/>
        </authorList>
    </citation>
    <scope>NUCLEOTIDE SEQUENCE</scope>
    <source>
        <strain evidence="14">Bigg-433</strain>
    </source>
</reference>
<dbReference type="GO" id="GO:0005975">
    <property type="term" value="P:carbohydrate metabolic process"/>
    <property type="evidence" value="ECO:0007669"/>
    <property type="project" value="InterPro"/>
</dbReference>
<dbReference type="FunFam" id="2.60.40.1180:FF:000020">
    <property type="entry name" value="Pancreatic alpha-amylase"/>
    <property type="match status" value="1"/>
</dbReference>
<evidence type="ECO:0000256" key="7">
    <source>
        <dbReference type="ARBA" id="ARBA00022801"/>
    </source>
</evidence>
<proteinExistence type="inferred from homology"/>
<protein>
    <recommendedName>
        <fullName evidence="5">alpha-amylase</fullName>
        <ecNumber evidence="5">3.2.1.1</ecNumber>
    </recommendedName>
</protein>
<evidence type="ECO:0000256" key="2">
    <source>
        <dbReference type="ARBA" id="ARBA00001913"/>
    </source>
</evidence>
<dbReference type="EMBL" id="WKFB01000062">
    <property type="protein sequence ID" value="KAF6737359.1"/>
    <property type="molecule type" value="Genomic_DNA"/>
</dbReference>
<dbReference type="AlphaFoldDB" id="A0A834FN85"/>
<evidence type="ECO:0000256" key="5">
    <source>
        <dbReference type="ARBA" id="ARBA00012595"/>
    </source>
</evidence>
<comment type="caution">
    <text evidence="14">The sequence shown here is derived from an EMBL/GenBank/DDBJ whole genome shotgun (WGS) entry which is preliminary data.</text>
</comment>
<dbReference type="SMART" id="SM00632">
    <property type="entry name" value="Aamy_C"/>
    <property type="match status" value="1"/>
</dbReference>
<comment type="catalytic activity">
    <reaction evidence="1">
        <text>Endohydrolysis of (1-&gt;4)-alpha-D-glucosidic linkages in polysaccharides containing three or more (1-&gt;4)-alpha-linked D-glucose units.</text>
        <dbReference type="EC" id="3.2.1.1"/>
    </reaction>
</comment>
<evidence type="ECO:0000256" key="11">
    <source>
        <dbReference type="ARBA" id="ARBA00023277"/>
    </source>
</evidence>
<dbReference type="SUPFAM" id="SSF51011">
    <property type="entry name" value="Glycosyl hydrolase domain"/>
    <property type="match status" value="1"/>
</dbReference>
<keyword evidence="12" id="KW-0326">Glycosidase</keyword>
<dbReference type="InterPro" id="IPR006048">
    <property type="entry name" value="A-amylase/branching_C"/>
</dbReference>
<feature type="domain" description="Alpha-amylase C-terminal" evidence="13">
    <location>
        <begin position="14"/>
        <end position="102"/>
    </location>
</feature>
<comment type="cofactor">
    <cofactor evidence="2">
        <name>Ca(2+)</name>
        <dbReference type="ChEBI" id="CHEBI:29108"/>
    </cofactor>
</comment>
<evidence type="ECO:0000259" key="13">
    <source>
        <dbReference type="SMART" id="SM00632"/>
    </source>
</evidence>
<keyword evidence="8" id="KW-0106">Calcium</keyword>
<dbReference type="GO" id="GO:0046872">
    <property type="term" value="F:metal ion binding"/>
    <property type="evidence" value="ECO:0007669"/>
    <property type="project" value="UniProtKB-KW"/>
</dbReference>
<dbReference type="InterPro" id="IPR031319">
    <property type="entry name" value="A-amylase_C"/>
</dbReference>
<evidence type="ECO:0000256" key="6">
    <source>
        <dbReference type="ARBA" id="ARBA00022723"/>
    </source>
</evidence>
<evidence type="ECO:0000313" key="14">
    <source>
        <dbReference type="EMBL" id="KAF6737359.1"/>
    </source>
</evidence>
<evidence type="ECO:0000256" key="4">
    <source>
        <dbReference type="ARBA" id="ARBA00008061"/>
    </source>
</evidence>
<keyword evidence="6" id="KW-0479">Metal-binding</keyword>
<evidence type="ECO:0000256" key="9">
    <source>
        <dbReference type="ARBA" id="ARBA00023157"/>
    </source>
</evidence>
<name>A0A834FN85_ORYME</name>
<keyword evidence="9" id="KW-1015">Disulfide bond</keyword>
<dbReference type="GO" id="GO:0004556">
    <property type="term" value="F:alpha-amylase activity"/>
    <property type="evidence" value="ECO:0007669"/>
    <property type="project" value="UniProtKB-EC"/>
</dbReference>
<keyword evidence="10" id="KW-0868">Chloride</keyword>
<evidence type="ECO:0000256" key="12">
    <source>
        <dbReference type="ARBA" id="ARBA00023295"/>
    </source>
</evidence>
<dbReference type="Gene3D" id="2.60.40.1180">
    <property type="entry name" value="Golgi alpha-mannosidase II"/>
    <property type="match status" value="1"/>
</dbReference>
<evidence type="ECO:0000256" key="8">
    <source>
        <dbReference type="ARBA" id="ARBA00022837"/>
    </source>
</evidence>
<evidence type="ECO:0000256" key="10">
    <source>
        <dbReference type="ARBA" id="ARBA00023214"/>
    </source>
</evidence>
<organism evidence="14 15">
    <name type="scientific">Oryzias melastigma</name>
    <name type="common">Marine medaka</name>
    <dbReference type="NCBI Taxonomy" id="30732"/>
    <lineage>
        <taxon>Eukaryota</taxon>
        <taxon>Metazoa</taxon>
        <taxon>Chordata</taxon>
        <taxon>Craniata</taxon>
        <taxon>Vertebrata</taxon>
        <taxon>Euteleostomi</taxon>
        <taxon>Actinopterygii</taxon>
        <taxon>Neopterygii</taxon>
        <taxon>Teleostei</taxon>
        <taxon>Neoteleostei</taxon>
        <taxon>Acanthomorphata</taxon>
        <taxon>Ovalentaria</taxon>
        <taxon>Atherinomorphae</taxon>
        <taxon>Beloniformes</taxon>
        <taxon>Adrianichthyidae</taxon>
        <taxon>Oryziinae</taxon>
        <taxon>Oryzias</taxon>
    </lineage>
</organism>
<dbReference type="EC" id="3.2.1.1" evidence="5"/>
<evidence type="ECO:0000256" key="1">
    <source>
        <dbReference type="ARBA" id="ARBA00000548"/>
    </source>
</evidence>
<evidence type="ECO:0000313" key="15">
    <source>
        <dbReference type="Proteomes" id="UP000646548"/>
    </source>
</evidence>
<sequence>MVHFRNVVSGQPHANWWDNGNNQVAFGRGNRGFIVFNNDDWALDVTLNTGLPGGTYCDVISGNKDGGSCTGKQITVGGDGRAHFYISNSEEDPFIAIHAESKL</sequence>
<keyword evidence="7" id="KW-0378">Hydrolase</keyword>
<evidence type="ECO:0000256" key="3">
    <source>
        <dbReference type="ARBA" id="ARBA00001923"/>
    </source>
</evidence>
<gene>
    <name evidence="14" type="ORF">FQA47_004352</name>
</gene>
<keyword evidence="11" id="KW-0119">Carbohydrate metabolism</keyword>